<dbReference type="GO" id="GO:0020037">
    <property type="term" value="F:heme binding"/>
    <property type="evidence" value="ECO:0007669"/>
    <property type="project" value="InterPro"/>
</dbReference>
<evidence type="ECO:0000313" key="2">
    <source>
        <dbReference type="EMBL" id="TVY12043.1"/>
    </source>
</evidence>
<proteinExistence type="predicted"/>
<sequence length="181" mass="20503">MKGIVFATFIEMVETKFSLAIADRIIQDADLPSGGSYTAVGTYNHREIIRLVAELHERTGIPVEDLIKTFGEYMFGQLVEMYPQFVERNKTAFDFLRQVDSYIHVEVRKLYPDAELPGFEYEAPEPRVLKMTYRSSRPFAILAEGLILGCIRHYGENISVERHDLTDGSGTAATFILTASE</sequence>
<name>A0A559KIS2_9BACL</name>
<dbReference type="InterPro" id="IPR038158">
    <property type="entry name" value="H-NOX_domain_sf"/>
</dbReference>
<dbReference type="Proteomes" id="UP000317036">
    <property type="component" value="Unassembled WGS sequence"/>
</dbReference>
<gene>
    <name evidence="2" type="ORF">FPZ49_00990</name>
</gene>
<accession>A0A559KIS2</accession>
<dbReference type="AlphaFoldDB" id="A0A559KIS2"/>
<organism evidence="2 3">
    <name type="scientific">Paenibacillus cremeus</name>
    <dbReference type="NCBI Taxonomy" id="2163881"/>
    <lineage>
        <taxon>Bacteria</taxon>
        <taxon>Bacillati</taxon>
        <taxon>Bacillota</taxon>
        <taxon>Bacilli</taxon>
        <taxon>Bacillales</taxon>
        <taxon>Paenibacillaceae</taxon>
        <taxon>Paenibacillus</taxon>
    </lineage>
</organism>
<feature type="domain" description="Heme NO-binding" evidence="1">
    <location>
        <begin position="2"/>
        <end position="161"/>
    </location>
</feature>
<dbReference type="SUPFAM" id="SSF111126">
    <property type="entry name" value="Ligand-binding domain in the NO signalling and Golgi transport"/>
    <property type="match status" value="1"/>
</dbReference>
<dbReference type="Pfam" id="PF07700">
    <property type="entry name" value="HNOB"/>
    <property type="match status" value="1"/>
</dbReference>
<evidence type="ECO:0000259" key="1">
    <source>
        <dbReference type="Pfam" id="PF07700"/>
    </source>
</evidence>
<reference evidence="2 3" key="1">
    <citation type="submission" date="2019-07" db="EMBL/GenBank/DDBJ databases">
        <authorList>
            <person name="Kim J."/>
        </authorList>
    </citation>
    <scope>NUCLEOTIDE SEQUENCE [LARGE SCALE GENOMIC DNA]</scope>
    <source>
        <strain evidence="2 3">JC52</strain>
    </source>
</reference>
<dbReference type="InterPro" id="IPR011644">
    <property type="entry name" value="Heme_NO-bd"/>
</dbReference>
<dbReference type="Gene3D" id="3.90.1520.10">
    <property type="entry name" value="H-NOX domain"/>
    <property type="match status" value="1"/>
</dbReference>
<dbReference type="RefSeq" id="WP_144842478.1">
    <property type="nucleotide sequence ID" value="NZ_VNJI01000001.1"/>
</dbReference>
<dbReference type="OrthoDB" id="7266652at2"/>
<evidence type="ECO:0000313" key="3">
    <source>
        <dbReference type="Proteomes" id="UP000317036"/>
    </source>
</evidence>
<keyword evidence="3" id="KW-1185">Reference proteome</keyword>
<dbReference type="EMBL" id="VNJI01000001">
    <property type="protein sequence ID" value="TVY12043.1"/>
    <property type="molecule type" value="Genomic_DNA"/>
</dbReference>
<comment type="caution">
    <text evidence="2">The sequence shown here is derived from an EMBL/GenBank/DDBJ whole genome shotgun (WGS) entry which is preliminary data.</text>
</comment>
<protein>
    <recommendedName>
        <fullName evidence="1">Heme NO-binding domain-containing protein</fullName>
    </recommendedName>
</protein>
<dbReference type="InterPro" id="IPR024096">
    <property type="entry name" value="NO_sig/Golgi_transp_ligand-bd"/>
</dbReference>